<dbReference type="EMBL" id="CP022535">
    <property type="protein sequence ID" value="ASP27963.1"/>
    <property type="molecule type" value="Genomic_DNA"/>
</dbReference>
<evidence type="ECO:0000259" key="14">
    <source>
        <dbReference type="PROSITE" id="PS50137"/>
    </source>
</evidence>
<dbReference type="GO" id="GO:0006364">
    <property type="term" value="P:rRNA processing"/>
    <property type="evidence" value="ECO:0007669"/>
    <property type="project" value="UniProtKB-UniRule"/>
</dbReference>
<feature type="active site" evidence="13">
    <location>
        <position position="120"/>
    </location>
</feature>
<dbReference type="GO" id="GO:0006397">
    <property type="term" value="P:mRNA processing"/>
    <property type="evidence" value="ECO:0007669"/>
    <property type="project" value="UniProtKB-UniRule"/>
</dbReference>
<dbReference type="RefSeq" id="WP_094048269.1">
    <property type="nucleotide sequence ID" value="NZ_CP022535.1"/>
</dbReference>
<dbReference type="SMART" id="SM00358">
    <property type="entry name" value="DSRM"/>
    <property type="match status" value="1"/>
</dbReference>
<evidence type="ECO:0000256" key="6">
    <source>
        <dbReference type="ARBA" id="ARBA00022722"/>
    </source>
</evidence>
<dbReference type="SUPFAM" id="SSF69065">
    <property type="entry name" value="RNase III domain-like"/>
    <property type="match status" value="1"/>
</dbReference>
<evidence type="ECO:0000313" key="16">
    <source>
        <dbReference type="EMBL" id="ASP27963.1"/>
    </source>
</evidence>
<organism evidence="16 17">
    <name type="scientific">Spiroplasma corruscae</name>
    <dbReference type="NCBI Taxonomy" id="216934"/>
    <lineage>
        <taxon>Bacteria</taxon>
        <taxon>Bacillati</taxon>
        <taxon>Mycoplasmatota</taxon>
        <taxon>Mollicutes</taxon>
        <taxon>Entomoplasmatales</taxon>
        <taxon>Spiroplasmataceae</taxon>
        <taxon>Spiroplasma</taxon>
    </lineage>
</organism>
<keyword evidence="3 13" id="KW-0698">rRNA processing</keyword>
<sequence>MNSIKKFFENLNVIVNNQSIYEEALTHNSFANENRLSRNYQRLEFLGDAIIQLKVSEYLFNKFDKANEGVLTKTRSAVVREESLAIISRSIGLGKLIRLGIGELDSEGYNKDSILSDVYESITAAIYLDSDSESLNNWLSNTLFKEINLNNFLEEVSDYKSELQELIQLEMRNELVYKLFSQQKDNNNQIVFTAHVMIDNMLYGVGKGTSKKRAEQLAAKDALSKIKKSKTQ</sequence>
<dbReference type="EC" id="3.1.26.3" evidence="13"/>
<comment type="subcellular location">
    <subcellularLocation>
        <location evidence="13">Cytoplasm</location>
    </subcellularLocation>
</comment>
<keyword evidence="13" id="KW-0963">Cytoplasm</keyword>
<proteinExistence type="inferred from homology"/>
<feature type="domain" description="RNase III" evidence="15">
    <location>
        <begin position="4"/>
        <end position="131"/>
    </location>
</feature>
<comment type="cofactor">
    <cofactor evidence="13">
        <name>Mg(2+)</name>
        <dbReference type="ChEBI" id="CHEBI:18420"/>
    </cofactor>
</comment>
<dbReference type="PROSITE" id="PS00517">
    <property type="entry name" value="RNASE_3_1"/>
    <property type="match status" value="1"/>
</dbReference>
<dbReference type="FunFam" id="1.10.1520.10:FF:000001">
    <property type="entry name" value="Ribonuclease 3"/>
    <property type="match status" value="1"/>
</dbReference>
<name>A0A222ENV0_9MOLU</name>
<comment type="subunit">
    <text evidence="13">Homodimer.</text>
</comment>
<dbReference type="SUPFAM" id="SSF54768">
    <property type="entry name" value="dsRNA-binding domain-like"/>
    <property type="match status" value="1"/>
</dbReference>
<evidence type="ECO:0000256" key="8">
    <source>
        <dbReference type="ARBA" id="ARBA00022759"/>
    </source>
</evidence>
<feature type="binding site" evidence="13">
    <location>
        <position position="120"/>
    </location>
    <ligand>
        <name>Mg(2+)</name>
        <dbReference type="ChEBI" id="CHEBI:18420"/>
    </ligand>
</feature>
<evidence type="ECO:0000256" key="9">
    <source>
        <dbReference type="ARBA" id="ARBA00022801"/>
    </source>
</evidence>
<dbReference type="GO" id="GO:0004525">
    <property type="term" value="F:ribonuclease III activity"/>
    <property type="evidence" value="ECO:0007669"/>
    <property type="project" value="UniProtKB-UniRule"/>
</dbReference>
<dbReference type="GO" id="GO:0046872">
    <property type="term" value="F:metal ion binding"/>
    <property type="evidence" value="ECO:0007669"/>
    <property type="project" value="UniProtKB-KW"/>
</dbReference>
<keyword evidence="13" id="KW-0699">rRNA-binding</keyword>
<evidence type="ECO:0000256" key="4">
    <source>
        <dbReference type="ARBA" id="ARBA00022664"/>
    </source>
</evidence>
<feature type="active site" evidence="13">
    <location>
        <position position="48"/>
    </location>
</feature>
<dbReference type="CDD" id="cd00593">
    <property type="entry name" value="RIBOc"/>
    <property type="match status" value="1"/>
</dbReference>
<evidence type="ECO:0000259" key="15">
    <source>
        <dbReference type="PROSITE" id="PS50142"/>
    </source>
</evidence>
<dbReference type="InterPro" id="IPR000999">
    <property type="entry name" value="RNase_III_dom"/>
</dbReference>
<gene>
    <name evidence="13 16" type="primary">rnc</name>
    <name evidence="16" type="ORF">SCORR_v1c01880</name>
</gene>
<dbReference type="AlphaFoldDB" id="A0A222ENV0"/>
<evidence type="ECO:0000256" key="10">
    <source>
        <dbReference type="ARBA" id="ARBA00022842"/>
    </source>
</evidence>
<keyword evidence="10 13" id="KW-0460">Magnesium</keyword>
<keyword evidence="7 13" id="KW-0479">Metal-binding</keyword>
<dbReference type="GO" id="GO:0005737">
    <property type="term" value="C:cytoplasm"/>
    <property type="evidence" value="ECO:0007669"/>
    <property type="project" value="UniProtKB-SubCell"/>
</dbReference>
<reference evidence="16 17" key="1">
    <citation type="submission" date="2017-07" db="EMBL/GenBank/DDBJ databases">
        <title>Complete genome sequence of Spiroplasma corruscae EC-1 (DSM 19793).</title>
        <authorList>
            <person name="Tsai Y.-M."/>
            <person name="Lo W.-S."/>
            <person name="Kuo C.-H."/>
        </authorList>
    </citation>
    <scope>NUCLEOTIDE SEQUENCE [LARGE SCALE GENOMIC DNA]</scope>
    <source>
        <strain evidence="16 17">EC-1</strain>
    </source>
</reference>
<dbReference type="PROSITE" id="PS50142">
    <property type="entry name" value="RNASE_3_2"/>
    <property type="match status" value="1"/>
</dbReference>
<dbReference type="GO" id="GO:0008033">
    <property type="term" value="P:tRNA processing"/>
    <property type="evidence" value="ECO:0007669"/>
    <property type="project" value="UniProtKB-KW"/>
</dbReference>
<keyword evidence="5 13" id="KW-0819">tRNA processing</keyword>
<dbReference type="PANTHER" id="PTHR14950:SF37">
    <property type="entry name" value="ENDORIBONUCLEASE DICER"/>
    <property type="match status" value="1"/>
</dbReference>
<dbReference type="PANTHER" id="PTHR14950">
    <property type="entry name" value="DICER-RELATED"/>
    <property type="match status" value="1"/>
</dbReference>
<dbReference type="NCBIfam" id="TIGR02191">
    <property type="entry name" value="RNaseIII"/>
    <property type="match status" value="1"/>
</dbReference>
<dbReference type="SMART" id="SM00535">
    <property type="entry name" value="RIBOc"/>
    <property type="match status" value="1"/>
</dbReference>
<keyword evidence="9 13" id="KW-0378">Hydrolase</keyword>
<dbReference type="GO" id="GO:0019843">
    <property type="term" value="F:rRNA binding"/>
    <property type="evidence" value="ECO:0007669"/>
    <property type="project" value="UniProtKB-KW"/>
</dbReference>
<dbReference type="Pfam" id="PF00035">
    <property type="entry name" value="dsrm"/>
    <property type="match status" value="1"/>
</dbReference>
<dbReference type="InterPro" id="IPR036389">
    <property type="entry name" value="RNase_III_sf"/>
</dbReference>
<evidence type="ECO:0000256" key="3">
    <source>
        <dbReference type="ARBA" id="ARBA00022552"/>
    </source>
</evidence>
<comment type="similarity">
    <text evidence="2">Belongs to the ribonuclease III family.</text>
</comment>
<keyword evidence="6 13" id="KW-0540">Nuclease</keyword>
<evidence type="ECO:0000256" key="5">
    <source>
        <dbReference type="ARBA" id="ARBA00022694"/>
    </source>
</evidence>
<evidence type="ECO:0000256" key="13">
    <source>
        <dbReference type="HAMAP-Rule" id="MF_00104"/>
    </source>
</evidence>
<feature type="binding site" evidence="13">
    <location>
        <position position="117"/>
    </location>
    <ligand>
        <name>Mg(2+)</name>
        <dbReference type="ChEBI" id="CHEBI:18420"/>
    </ligand>
</feature>
<dbReference type="InterPro" id="IPR014720">
    <property type="entry name" value="dsRBD_dom"/>
</dbReference>
<feature type="domain" description="DRBM" evidence="14">
    <location>
        <begin position="158"/>
        <end position="228"/>
    </location>
</feature>
<dbReference type="InterPro" id="IPR011907">
    <property type="entry name" value="RNase_III"/>
</dbReference>
<dbReference type="Pfam" id="PF14622">
    <property type="entry name" value="Ribonucleas_3_3"/>
    <property type="match status" value="1"/>
</dbReference>
<dbReference type="Proteomes" id="UP000203229">
    <property type="component" value="Chromosome"/>
</dbReference>
<evidence type="ECO:0000256" key="12">
    <source>
        <dbReference type="ARBA" id="ARBA00049596"/>
    </source>
</evidence>
<comment type="function">
    <text evidence="12 13">Digests double-stranded RNA. Involved in the processing of primary rRNA transcript to yield the immediate precursors to the large and small rRNAs (23S and 16S). Processes some mRNAs, and tRNAs when they are encoded in the rRNA operon. Processes pre-crRNA and tracrRNA of type II CRISPR loci if present in the organism.</text>
</comment>
<keyword evidence="17" id="KW-1185">Reference proteome</keyword>
<dbReference type="OrthoDB" id="9805026at2"/>
<dbReference type="PROSITE" id="PS50137">
    <property type="entry name" value="DS_RBD"/>
    <property type="match status" value="1"/>
</dbReference>
<accession>A0A222ENV0</accession>
<protein>
    <recommendedName>
        <fullName evidence="13">Ribonuclease 3</fullName>
        <ecNumber evidence="13">3.1.26.3</ecNumber>
    </recommendedName>
    <alternativeName>
        <fullName evidence="13">Ribonuclease III</fullName>
        <shortName evidence="13">RNase III</shortName>
    </alternativeName>
</protein>
<dbReference type="CDD" id="cd10845">
    <property type="entry name" value="DSRM_RNAse_III_family"/>
    <property type="match status" value="1"/>
</dbReference>
<keyword evidence="4 13" id="KW-0507">mRNA processing</keyword>
<keyword evidence="8 13" id="KW-0255">Endonuclease</keyword>
<evidence type="ECO:0000256" key="1">
    <source>
        <dbReference type="ARBA" id="ARBA00000109"/>
    </source>
</evidence>
<evidence type="ECO:0000256" key="7">
    <source>
        <dbReference type="ARBA" id="ARBA00022723"/>
    </source>
</evidence>
<feature type="binding site" evidence="13">
    <location>
        <position position="44"/>
    </location>
    <ligand>
        <name>Mg(2+)</name>
        <dbReference type="ChEBI" id="CHEBI:18420"/>
    </ligand>
</feature>
<dbReference type="Gene3D" id="1.10.1520.10">
    <property type="entry name" value="Ribonuclease III domain"/>
    <property type="match status" value="1"/>
</dbReference>
<keyword evidence="11 13" id="KW-0694">RNA-binding</keyword>
<evidence type="ECO:0000256" key="11">
    <source>
        <dbReference type="ARBA" id="ARBA00022884"/>
    </source>
</evidence>
<dbReference type="Gene3D" id="3.30.160.20">
    <property type="match status" value="1"/>
</dbReference>
<comment type="catalytic activity">
    <reaction evidence="1 13">
        <text>Endonucleolytic cleavage to 5'-phosphomonoester.</text>
        <dbReference type="EC" id="3.1.26.3"/>
    </reaction>
</comment>
<evidence type="ECO:0000256" key="2">
    <source>
        <dbReference type="ARBA" id="ARBA00010183"/>
    </source>
</evidence>
<evidence type="ECO:0000313" key="17">
    <source>
        <dbReference type="Proteomes" id="UP000203229"/>
    </source>
</evidence>
<dbReference type="HAMAP" id="MF_00104">
    <property type="entry name" value="RNase_III"/>
    <property type="match status" value="1"/>
</dbReference>
<dbReference type="KEGG" id="scou:SCORR_v1c01880"/>